<accession>A0ABP6QEF0</accession>
<keyword evidence="2" id="KW-0175">Coiled coil</keyword>
<dbReference type="EMBL" id="BAAAUV010000013">
    <property type="protein sequence ID" value="GAA3222802.1"/>
    <property type="molecule type" value="Genomic_DNA"/>
</dbReference>
<dbReference type="RefSeq" id="WP_425547815.1">
    <property type="nucleotide sequence ID" value="NZ_BAAAUV010000013.1"/>
</dbReference>
<dbReference type="Pfam" id="PF02861">
    <property type="entry name" value="Clp_N"/>
    <property type="match status" value="1"/>
</dbReference>
<feature type="domain" description="Clp R" evidence="3">
    <location>
        <begin position="2"/>
        <end position="145"/>
    </location>
</feature>
<dbReference type="InterPro" id="IPR044217">
    <property type="entry name" value="CLPT1/2"/>
</dbReference>
<evidence type="ECO:0000256" key="2">
    <source>
        <dbReference type="SAM" id="Coils"/>
    </source>
</evidence>
<feature type="coiled-coil region" evidence="2">
    <location>
        <begin position="159"/>
        <end position="186"/>
    </location>
</feature>
<reference evidence="5" key="1">
    <citation type="journal article" date="2019" name="Int. J. Syst. Evol. Microbiol.">
        <title>The Global Catalogue of Microorganisms (GCM) 10K type strain sequencing project: providing services to taxonomists for standard genome sequencing and annotation.</title>
        <authorList>
            <consortium name="The Broad Institute Genomics Platform"/>
            <consortium name="The Broad Institute Genome Sequencing Center for Infectious Disease"/>
            <person name="Wu L."/>
            <person name="Ma J."/>
        </authorList>
    </citation>
    <scope>NUCLEOTIDE SEQUENCE [LARGE SCALE GENOMIC DNA]</scope>
    <source>
        <strain evidence="5">JCM 9377</strain>
    </source>
</reference>
<dbReference type="InterPro" id="IPR004176">
    <property type="entry name" value="Clp_R_N"/>
</dbReference>
<gene>
    <name evidence="4" type="ORF">GCM10010468_48820</name>
</gene>
<evidence type="ECO:0000256" key="1">
    <source>
        <dbReference type="PROSITE-ProRule" id="PRU01251"/>
    </source>
</evidence>
<name>A0ABP6QEF0_9ACTN</name>
<dbReference type="PANTHER" id="PTHR47016">
    <property type="entry name" value="ATP-DEPENDENT CLP PROTEASE ATP-BINDING SUBUNIT CLPT1, CHLOROPLASTIC"/>
    <property type="match status" value="1"/>
</dbReference>
<dbReference type="PROSITE" id="PS51903">
    <property type="entry name" value="CLP_R"/>
    <property type="match status" value="1"/>
</dbReference>
<keyword evidence="5" id="KW-1185">Reference proteome</keyword>
<sequence>MFERFTDRARRMVVLAQEEARLLNHNYIGTEHMLLGMLANDEDPITGILTERGCGLDAARARVEEIIGMGQTTSFAHIPFTPRAKKVLEISLREALDLGDDHIGTGHVLLGLLREGDGVASQVISGLDVDQDALREQVLTSLRREDPEPLGRKRPPVRASELRSVLDEMQRRIEALEIRLTALEDRADP</sequence>
<keyword evidence="1" id="KW-0677">Repeat</keyword>
<proteinExistence type="predicted"/>
<dbReference type="SUPFAM" id="SSF81923">
    <property type="entry name" value="Double Clp-N motif"/>
    <property type="match status" value="1"/>
</dbReference>
<organism evidence="4 5">
    <name type="scientific">Actinocorallia longicatena</name>
    <dbReference type="NCBI Taxonomy" id="111803"/>
    <lineage>
        <taxon>Bacteria</taxon>
        <taxon>Bacillati</taxon>
        <taxon>Actinomycetota</taxon>
        <taxon>Actinomycetes</taxon>
        <taxon>Streptosporangiales</taxon>
        <taxon>Thermomonosporaceae</taxon>
        <taxon>Actinocorallia</taxon>
    </lineage>
</organism>
<evidence type="ECO:0000313" key="5">
    <source>
        <dbReference type="Proteomes" id="UP001501237"/>
    </source>
</evidence>
<protein>
    <recommendedName>
        <fullName evidence="3">Clp R domain-containing protein</fullName>
    </recommendedName>
</protein>
<dbReference type="Proteomes" id="UP001501237">
    <property type="component" value="Unassembled WGS sequence"/>
</dbReference>
<comment type="caution">
    <text evidence="4">The sequence shown here is derived from an EMBL/GenBank/DDBJ whole genome shotgun (WGS) entry which is preliminary data.</text>
</comment>
<dbReference type="InterPro" id="IPR036628">
    <property type="entry name" value="Clp_N_dom_sf"/>
</dbReference>
<dbReference type="PANTHER" id="PTHR47016:SF5">
    <property type="entry name" value="CLP DOMAIN SUPERFAMILY PROTEIN"/>
    <property type="match status" value="1"/>
</dbReference>
<evidence type="ECO:0000259" key="3">
    <source>
        <dbReference type="PROSITE" id="PS51903"/>
    </source>
</evidence>
<dbReference type="Gene3D" id="1.10.1780.10">
    <property type="entry name" value="Clp, N-terminal domain"/>
    <property type="match status" value="1"/>
</dbReference>
<evidence type="ECO:0000313" key="4">
    <source>
        <dbReference type="EMBL" id="GAA3222802.1"/>
    </source>
</evidence>